<proteinExistence type="predicted"/>
<protein>
    <submittedName>
        <fullName evidence="1">39S ribosomal protein L30, mitochondrial</fullName>
    </submittedName>
</protein>
<organism evidence="1 2">
    <name type="scientific">Cichlidogyrus casuarinus</name>
    <dbReference type="NCBI Taxonomy" id="1844966"/>
    <lineage>
        <taxon>Eukaryota</taxon>
        <taxon>Metazoa</taxon>
        <taxon>Spiralia</taxon>
        <taxon>Lophotrochozoa</taxon>
        <taxon>Platyhelminthes</taxon>
        <taxon>Monogenea</taxon>
        <taxon>Monopisthocotylea</taxon>
        <taxon>Dactylogyridea</taxon>
        <taxon>Ancyrocephalidae</taxon>
        <taxon>Cichlidogyrus</taxon>
    </lineage>
</organism>
<reference evidence="1 2" key="1">
    <citation type="submission" date="2024-11" db="EMBL/GenBank/DDBJ databases">
        <title>Adaptive evolution of stress response genes in parasites aligns with host niche diversity.</title>
        <authorList>
            <person name="Hahn C."/>
            <person name="Resl P."/>
        </authorList>
    </citation>
    <scope>NUCLEOTIDE SEQUENCE [LARGE SCALE GENOMIC DNA]</scope>
    <source>
        <strain evidence="1">EGGRZ-B1_66</strain>
        <tissue evidence="1">Body</tissue>
    </source>
</reference>
<dbReference type="PANTHER" id="PTHR15892">
    <property type="entry name" value="MITOCHONDRIAL RIBOSOMAL PROTEIN L30"/>
    <property type="match status" value="1"/>
</dbReference>
<accession>A0ABD2Q6I5</accession>
<keyword evidence="1" id="KW-0689">Ribosomal protein</keyword>
<dbReference type="Proteomes" id="UP001626550">
    <property type="component" value="Unassembled WGS sequence"/>
</dbReference>
<keyword evidence="2" id="KW-1185">Reference proteome</keyword>
<sequence>MLRGTVYAHTTLIRFLHSSARNYEKARTYESKPIPGSEEHVKPLKWAERLFKLKELPDPPAKQPPLLHMICRVKPCLGVPHYQRAILEKYTIGQDVQCHTWVPVKNTPSVNKELAVIKHLIRVQPIEFPQGLPDSETDLRNCVLRPNGNFYLRKAQKLTVNEQSLPKLEEGSSLEELVKNIYSEDVEVKKMQVDRVYLKKHFNKNWSRSRLFCDMFSAKYRYKLNQDGQEYRYSKLWKNEEALKHSVRNRKNSDGTLKAQQNFDADWNTYPWSSY</sequence>
<dbReference type="InterPro" id="IPR005996">
    <property type="entry name" value="Ribosomal_uL30_bac-type"/>
</dbReference>
<comment type="caution">
    <text evidence="1">The sequence shown here is derived from an EMBL/GenBank/DDBJ whole genome shotgun (WGS) entry which is preliminary data.</text>
</comment>
<dbReference type="AlphaFoldDB" id="A0ABD2Q6I5"/>
<dbReference type="GO" id="GO:0005840">
    <property type="term" value="C:ribosome"/>
    <property type="evidence" value="ECO:0007669"/>
    <property type="project" value="UniProtKB-KW"/>
</dbReference>
<keyword evidence="1" id="KW-0687">Ribonucleoprotein</keyword>
<dbReference type="InterPro" id="IPR036919">
    <property type="entry name" value="Ribo_uL30_ferredoxin-like_sf"/>
</dbReference>
<name>A0ABD2Q6I5_9PLAT</name>
<evidence type="ECO:0000313" key="1">
    <source>
        <dbReference type="EMBL" id="KAL3315185.1"/>
    </source>
</evidence>
<dbReference type="PANTHER" id="PTHR15892:SF2">
    <property type="entry name" value="LARGE RIBOSOMAL SUBUNIT PROTEIN UL30M"/>
    <property type="match status" value="1"/>
</dbReference>
<dbReference type="EMBL" id="JBJKFK010000806">
    <property type="protein sequence ID" value="KAL3315185.1"/>
    <property type="molecule type" value="Genomic_DNA"/>
</dbReference>
<dbReference type="SUPFAM" id="SSF55129">
    <property type="entry name" value="Ribosomal protein L30p/L7e"/>
    <property type="match status" value="1"/>
</dbReference>
<gene>
    <name evidence="1" type="primary">MRPL30</name>
    <name evidence="1" type="ORF">Ciccas_006181</name>
</gene>
<evidence type="ECO:0000313" key="2">
    <source>
        <dbReference type="Proteomes" id="UP001626550"/>
    </source>
</evidence>